<feature type="transmembrane region" description="Helical" evidence="12">
    <location>
        <begin position="66"/>
        <end position="86"/>
    </location>
</feature>
<dbReference type="PROSITE" id="PS50929">
    <property type="entry name" value="ABC_TM1F"/>
    <property type="match status" value="1"/>
</dbReference>
<gene>
    <name evidence="15" type="ORF">DMA12_43315</name>
</gene>
<dbReference type="InterPro" id="IPR039421">
    <property type="entry name" value="Type_1_exporter"/>
</dbReference>
<keyword evidence="5" id="KW-0547">Nucleotide-binding</keyword>
<evidence type="ECO:0000256" key="9">
    <source>
        <dbReference type="ARBA" id="ARBA00055053"/>
    </source>
</evidence>
<evidence type="ECO:0000256" key="12">
    <source>
        <dbReference type="SAM" id="Phobius"/>
    </source>
</evidence>
<dbReference type="OrthoDB" id="9806127at2"/>
<protein>
    <recommendedName>
        <fullName evidence="11">Fatty acid ABC transporter ATP-binding/permease protein</fullName>
    </recommendedName>
</protein>
<dbReference type="InterPro" id="IPR003439">
    <property type="entry name" value="ABC_transporter-like_ATP-bd"/>
</dbReference>
<accession>A0A428VY00</accession>
<dbReference type="InterPro" id="IPR011527">
    <property type="entry name" value="ABC1_TM_dom"/>
</dbReference>
<evidence type="ECO:0000313" key="16">
    <source>
        <dbReference type="Proteomes" id="UP000286716"/>
    </source>
</evidence>
<evidence type="ECO:0000259" key="13">
    <source>
        <dbReference type="PROSITE" id="PS50893"/>
    </source>
</evidence>
<proteinExistence type="inferred from homology"/>
<feature type="domain" description="ABC transmembrane type-1" evidence="14">
    <location>
        <begin position="1"/>
        <end position="312"/>
    </location>
</feature>
<feature type="domain" description="ABC transporter" evidence="13">
    <location>
        <begin position="346"/>
        <end position="579"/>
    </location>
</feature>
<evidence type="ECO:0000256" key="10">
    <source>
        <dbReference type="ARBA" id="ARBA00061644"/>
    </source>
</evidence>
<evidence type="ECO:0000256" key="7">
    <source>
        <dbReference type="ARBA" id="ARBA00022989"/>
    </source>
</evidence>
<dbReference type="EMBL" id="QHHU01000100">
    <property type="protein sequence ID" value="RSM35691.1"/>
    <property type="molecule type" value="Genomic_DNA"/>
</dbReference>
<dbReference type="Pfam" id="PF00005">
    <property type="entry name" value="ABC_tran"/>
    <property type="match status" value="1"/>
</dbReference>
<evidence type="ECO:0000256" key="1">
    <source>
        <dbReference type="ARBA" id="ARBA00004651"/>
    </source>
</evidence>
<evidence type="ECO:0000256" key="11">
    <source>
        <dbReference type="ARBA" id="ARBA00071747"/>
    </source>
</evidence>
<evidence type="ECO:0000259" key="14">
    <source>
        <dbReference type="PROSITE" id="PS50929"/>
    </source>
</evidence>
<evidence type="ECO:0000256" key="5">
    <source>
        <dbReference type="ARBA" id="ARBA00022741"/>
    </source>
</evidence>
<dbReference type="InterPro" id="IPR027417">
    <property type="entry name" value="P-loop_NTPase"/>
</dbReference>
<organism evidence="15 16">
    <name type="scientific">Amycolatopsis balhimycina DSM 5908</name>
    <dbReference type="NCBI Taxonomy" id="1081091"/>
    <lineage>
        <taxon>Bacteria</taxon>
        <taxon>Bacillati</taxon>
        <taxon>Actinomycetota</taxon>
        <taxon>Actinomycetes</taxon>
        <taxon>Pseudonocardiales</taxon>
        <taxon>Pseudonocardiaceae</taxon>
        <taxon>Amycolatopsis</taxon>
    </lineage>
</organism>
<sequence length="588" mass="63032">MNVFGPLLLGKATNLIFGGLISAQQPAGLSRDEAVARLHAEGKDALATGLGSADVVPGLGIDFRKVGLLLAAVAVLYLAGTVFSLAQERLAVAVVQKVVLRLREDVMAKLSRLPLRYFDDRARGELLSRVTNDIDNIQNTLQRTLSKLVTATMSALGSLILMFVISPLLACVLLVVLPMAGVVAARIGKKAQPQFVEQWTATGALNAHIEEMYSGHALITVFGRQEQAARTFDEHNEAVCKATGKANALSGVIEPSTNLVTDMVYILVAVVGAVRVAAGALSLGDVQAFIQYTAYFGGQAAQIGSITGDLQSGVASAKRVFELLDAEELIVADSPVRPPARVRGRIDFENVSFRYQRETPLIDDLSFSVLPGQTVAIVGPTGAGKTTLANLLMRFYEPDSGRILLDGVDITTMAREDVRRQTGLVLQDTWLFDGTIAENITYGKPGATPGDVRRAAEATRVDHLVSTLPDGYETVLGETGGISAGERQLIAITRAFLADPPILILDEATSSVDTRSEVLIQRAMQSLRENRTSFVIAHRLSTIREADLILVLEAGRIVERGTHRQLMTREGAYARLHAAQFAGLVASS</sequence>
<keyword evidence="6 15" id="KW-0067">ATP-binding</keyword>
<dbReference type="SUPFAM" id="SSF90123">
    <property type="entry name" value="ABC transporter transmembrane region"/>
    <property type="match status" value="1"/>
</dbReference>
<dbReference type="InterPro" id="IPR036640">
    <property type="entry name" value="ABC1_TM_sf"/>
</dbReference>
<dbReference type="GO" id="GO:0005886">
    <property type="term" value="C:plasma membrane"/>
    <property type="evidence" value="ECO:0007669"/>
    <property type="project" value="UniProtKB-SubCell"/>
</dbReference>
<keyword evidence="2" id="KW-0813">Transport</keyword>
<reference evidence="15 16" key="1">
    <citation type="submission" date="2018-05" db="EMBL/GenBank/DDBJ databases">
        <title>Evolution of GPA BGCs.</title>
        <authorList>
            <person name="Waglechner N."/>
            <person name="Wright G.D."/>
        </authorList>
    </citation>
    <scope>NUCLEOTIDE SEQUENCE [LARGE SCALE GENOMIC DNA]</scope>
    <source>
        <strain evidence="15 16">DSM 5908</strain>
    </source>
</reference>
<dbReference type="CDD" id="cd18547">
    <property type="entry name" value="ABC_6TM_Tm288_like"/>
    <property type="match status" value="1"/>
</dbReference>
<dbReference type="PROSITE" id="PS50893">
    <property type="entry name" value="ABC_TRANSPORTER_2"/>
    <property type="match status" value="1"/>
</dbReference>
<feature type="transmembrane region" description="Helical" evidence="12">
    <location>
        <begin position="159"/>
        <end position="185"/>
    </location>
</feature>
<dbReference type="Proteomes" id="UP000286716">
    <property type="component" value="Unassembled WGS sequence"/>
</dbReference>
<dbReference type="SMART" id="SM00382">
    <property type="entry name" value="AAA"/>
    <property type="match status" value="1"/>
</dbReference>
<evidence type="ECO:0000256" key="8">
    <source>
        <dbReference type="ARBA" id="ARBA00023136"/>
    </source>
</evidence>
<comment type="subcellular location">
    <subcellularLocation>
        <location evidence="1">Cell membrane</location>
        <topology evidence="1">Multi-pass membrane protein</topology>
    </subcellularLocation>
</comment>
<evidence type="ECO:0000256" key="2">
    <source>
        <dbReference type="ARBA" id="ARBA00022448"/>
    </source>
</evidence>
<keyword evidence="4 12" id="KW-0812">Transmembrane</keyword>
<dbReference type="Pfam" id="PF00664">
    <property type="entry name" value="ABC_membrane"/>
    <property type="match status" value="1"/>
</dbReference>
<dbReference type="Gene3D" id="3.40.50.300">
    <property type="entry name" value="P-loop containing nucleotide triphosphate hydrolases"/>
    <property type="match status" value="1"/>
</dbReference>
<dbReference type="PANTHER" id="PTHR43394">
    <property type="entry name" value="ATP-DEPENDENT PERMEASE MDL1, MITOCHONDRIAL"/>
    <property type="match status" value="1"/>
</dbReference>
<keyword evidence="16" id="KW-1185">Reference proteome</keyword>
<evidence type="ECO:0000256" key="6">
    <source>
        <dbReference type="ARBA" id="ARBA00022840"/>
    </source>
</evidence>
<keyword evidence="7 12" id="KW-1133">Transmembrane helix</keyword>
<keyword evidence="3" id="KW-1003">Cell membrane</keyword>
<evidence type="ECO:0000256" key="4">
    <source>
        <dbReference type="ARBA" id="ARBA00022692"/>
    </source>
</evidence>
<comment type="function">
    <text evidence="9">ABC transporter involved in fatty acid import. Transmembrane domains (TMD) form a pore in the membrane and the ATP-binding domain (NBD) is responsible for energy generation.</text>
</comment>
<evidence type="ECO:0000313" key="15">
    <source>
        <dbReference type="EMBL" id="RSM35691.1"/>
    </source>
</evidence>
<dbReference type="CDD" id="cd03254">
    <property type="entry name" value="ABCC_Glucan_exporter_like"/>
    <property type="match status" value="1"/>
</dbReference>
<dbReference type="FunFam" id="3.40.50.300:FF:000287">
    <property type="entry name" value="Multidrug ABC transporter ATP-binding protein"/>
    <property type="match status" value="1"/>
</dbReference>
<name>A0A428VY00_AMYBA</name>
<dbReference type="GO" id="GO:0005524">
    <property type="term" value="F:ATP binding"/>
    <property type="evidence" value="ECO:0007669"/>
    <property type="project" value="UniProtKB-KW"/>
</dbReference>
<dbReference type="PANTHER" id="PTHR43394:SF1">
    <property type="entry name" value="ATP-BINDING CASSETTE SUB-FAMILY B MEMBER 10, MITOCHONDRIAL"/>
    <property type="match status" value="1"/>
</dbReference>
<dbReference type="GO" id="GO:0015421">
    <property type="term" value="F:ABC-type oligopeptide transporter activity"/>
    <property type="evidence" value="ECO:0007669"/>
    <property type="project" value="TreeGrafter"/>
</dbReference>
<dbReference type="FunFam" id="1.20.1560.10:FF:000011">
    <property type="entry name" value="Multidrug ABC transporter ATP-binding protein"/>
    <property type="match status" value="1"/>
</dbReference>
<comment type="caution">
    <text evidence="15">The sequence shown here is derived from an EMBL/GenBank/DDBJ whole genome shotgun (WGS) entry which is preliminary data.</text>
</comment>
<dbReference type="GO" id="GO:0016887">
    <property type="term" value="F:ATP hydrolysis activity"/>
    <property type="evidence" value="ECO:0007669"/>
    <property type="project" value="InterPro"/>
</dbReference>
<dbReference type="Gene3D" id="1.20.1560.10">
    <property type="entry name" value="ABC transporter type 1, transmembrane domain"/>
    <property type="match status" value="1"/>
</dbReference>
<dbReference type="SUPFAM" id="SSF52540">
    <property type="entry name" value="P-loop containing nucleoside triphosphate hydrolases"/>
    <property type="match status" value="1"/>
</dbReference>
<comment type="similarity">
    <text evidence="10">Belongs to the ABC transporter superfamily. Lipid exporter (TC 3.A.1.106) family.</text>
</comment>
<evidence type="ECO:0000256" key="3">
    <source>
        <dbReference type="ARBA" id="ARBA00022475"/>
    </source>
</evidence>
<dbReference type="AlphaFoldDB" id="A0A428VY00"/>
<keyword evidence="8 12" id="KW-0472">Membrane</keyword>
<dbReference type="InterPro" id="IPR003593">
    <property type="entry name" value="AAA+_ATPase"/>
</dbReference>